<sequence>MAVSIGKPNIRLEEILSKVSELDVLNHYFGVSNIPCIISSPLRTDNHPSFGFYSIDGQKIHWTDFATKDKGGTFDLLGKYWGESYNDVLAHVWEDLSRITKTNGYSASGKPKVVTTLGLYKSNLDLQCKTREWREYDLEYWASFGITLEWLKYADIYPISYKIIIKGETRMVFPADKYAYAYVEYKEGKVTLKIYQPFNQKGYKWSNRHDRSVISLWTKVPEFGDRICICSSMKDALCLWANTGIPSLSVQGEGYTMSETAINELKRRYKKVYIIFDSDEAGIKDAQKLEEITGFTNLPLPKTDKGKDISDLYYYYGKEFLCKTIQEMLKRVGDQL</sequence>
<dbReference type="GO" id="GO:0008270">
    <property type="term" value="F:zinc ion binding"/>
    <property type="evidence" value="ECO:0007669"/>
    <property type="project" value="InterPro"/>
</dbReference>
<reference evidence="1 2" key="1">
    <citation type="submission" date="2020-07" db="EMBL/GenBank/DDBJ databases">
        <title>Taxonomic proposal: Crassvirales, a new order of highly abundant and diverse bacterial viruses.</title>
        <authorList>
            <person name="Shkoporov A.N."/>
            <person name="Stockdale S.R."/>
            <person name="Guerin E."/>
            <person name="Ross R.P."/>
            <person name="Hill C."/>
        </authorList>
    </citation>
    <scope>NUCLEOTIDE SEQUENCE [LARGE SCALE GENOMIC DNA]</scope>
</reference>
<dbReference type="InterPro" id="IPR034154">
    <property type="entry name" value="TOPRIM_DnaG/twinkle"/>
</dbReference>
<dbReference type="GO" id="GO:0006260">
    <property type="term" value="P:DNA replication"/>
    <property type="evidence" value="ECO:0007669"/>
    <property type="project" value="InterPro"/>
</dbReference>
<dbReference type="SUPFAM" id="SSF57783">
    <property type="entry name" value="Zinc beta-ribbon"/>
    <property type="match status" value="1"/>
</dbReference>
<dbReference type="CDD" id="cd01029">
    <property type="entry name" value="TOPRIM_primases"/>
    <property type="match status" value="1"/>
</dbReference>
<dbReference type="Proteomes" id="UP000593627">
    <property type="component" value="Segment"/>
</dbReference>
<dbReference type="InterPro" id="IPR036977">
    <property type="entry name" value="DNA_primase_Znf_CHC2"/>
</dbReference>
<dbReference type="Gene3D" id="3.90.580.10">
    <property type="entry name" value="Zinc finger, CHC2-type domain"/>
    <property type="match status" value="1"/>
</dbReference>
<dbReference type="GO" id="GO:0003677">
    <property type="term" value="F:DNA binding"/>
    <property type="evidence" value="ECO:0007669"/>
    <property type="project" value="InterPro"/>
</dbReference>
<dbReference type="EMBL" id="MT774388">
    <property type="protein sequence ID" value="QOR59301.1"/>
    <property type="molecule type" value="Genomic_DNA"/>
</dbReference>
<dbReference type="Pfam" id="PF13155">
    <property type="entry name" value="Toprim_2"/>
    <property type="match status" value="1"/>
</dbReference>
<dbReference type="RefSeq" id="YP_010111459.1">
    <property type="nucleotide sequence ID" value="NC_055881.1"/>
</dbReference>
<evidence type="ECO:0000313" key="2">
    <source>
        <dbReference type="Proteomes" id="UP000593627"/>
    </source>
</evidence>
<dbReference type="KEGG" id="vg:65129847"/>
<organism evidence="1 2">
    <name type="scientific">uncultured phage cr112_1</name>
    <dbReference type="NCBI Taxonomy" id="2772072"/>
    <lineage>
        <taxon>Viruses</taxon>
        <taxon>Duplodnaviria</taxon>
        <taxon>Heunggongvirae</taxon>
        <taxon>Uroviricota</taxon>
        <taxon>Caudoviricetes</taxon>
        <taxon>Crassvirales</taxon>
        <taxon>Steigviridae</taxon>
        <taxon>Asinivirinae</taxon>
        <taxon>Kehishuvirus</taxon>
        <taxon>Kehishuvirus splanchnicus</taxon>
    </lineage>
</organism>
<proteinExistence type="predicted"/>
<dbReference type="Gene3D" id="3.40.1360.10">
    <property type="match status" value="1"/>
</dbReference>
<evidence type="ECO:0000313" key="1">
    <source>
        <dbReference type="EMBL" id="QOR59301.1"/>
    </source>
</evidence>
<dbReference type="GeneID" id="65129847"/>
<name>A0A7M1RZG9_9CAUD</name>
<accession>A0A7M1RZG9</accession>
<dbReference type="SUPFAM" id="SSF56731">
    <property type="entry name" value="DNA primase core"/>
    <property type="match status" value="1"/>
</dbReference>
<keyword evidence="2" id="KW-1185">Reference proteome</keyword>
<protein>
    <submittedName>
        <fullName evidence="1">DNA primase</fullName>
    </submittedName>
</protein>